<dbReference type="Proteomes" id="UP000009077">
    <property type="component" value="Chromosome"/>
</dbReference>
<reference evidence="1 2" key="1">
    <citation type="journal article" date="2009" name="PLoS ONE">
        <title>Rapid evolution of virulence and drug resistance in the emerging zoonotic pathogen Streptococcus suis.</title>
        <authorList>
            <person name="Holden M.T.G."/>
            <person name="Hauser H."/>
            <person name="Sanders M."/>
            <person name="Ngo T.H."/>
            <person name="Cherevach I."/>
            <person name="Cronin A."/>
            <person name="Goodhead I."/>
            <person name="Mungall K."/>
            <person name="Quail M.A."/>
            <person name="Price C."/>
            <person name="Rabbinowitsch E."/>
            <person name="Sharp S."/>
            <person name="Croucher N.J."/>
            <person name="Chieu T.B."/>
            <person name="Mai N.T.H."/>
            <person name="Diep T.S."/>
            <person name="Chinh N.T."/>
            <person name="Kehoe M."/>
            <person name="Leigh J.A."/>
            <person name="Ward P.N."/>
            <person name="Dowson C.G."/>
            <person name="Whatmore A.M."/>
            <person name="Chanter N."/>
            <person name="Iversen P."/>
            <person name="Gottschalk M."/>
            <person name="Slater J.D."/>
            <person name="Smith H.E."/>
            <person name="Spratt B.G."/>
            <person name="Xu J."/>
            <person name="Ye C."/>
            <person name="Bentley S."/>
            <person name="Barrell B.G."/>
            <person name="Schultsz C."/>
            <person name="Maskell D.J."/>
            <person name="Parkhill J."/>
        </authorList>
    </citation>
    <scope>NUCLEOTIDE SEQUENCE [LARGE SCALE GENOMIC DNA]</scope>
    <source>
        <strain evidence="1 2">BM407</strain>
    </source>
</reference>
<name>A0A0H3MTX5_STRS4</name>
<keyword evidence="2" id="KW-1185">Reference proteome</keyword>
<dbReference type="GeneID" id="44156561"/>
<dbReference type="HOGENOM" id="CLU_3189677_0_0_9"/>
<dbReference type="RefSeq" id="WP_012775552.1">
    <property type="nucleotide sequence ID" value="NC_012926.1"/>
</dbReference>
<dbReference type="AlphaFoldDB" id="A0A0H3MTX5"/>
<evidence type="ECO:0000313" key="2">
    <source>
        <dbReference type="Proteomes" id="UP000009077"/>
    </source>
</evidence>
<dbReference type="EMBL" id="FM252032">
    <property type="protein sequence ID" value="CAZ55355.1"/>
    <property type="molecule type" value="Genomic_DNA"/>
</dbReference>
<organism evidence="1 2">
    <name type="scientific">Streptococcus suis (strain BM407)</name>
    <dbReference type="NCBI Taxonomy" id="568814"/>
    <lineage>
        <taxon>Bacteria</taxon>
        <taxon>Bacillati</taxon>
        <taxon>Bacillota</taxon>
        <taxon>Bacilli</taxon>
        <taxon>Lactobacillales</taxon>
        <taxon>Streptococcaceae</taxon>
        <taxon>Streptococcus</taxon>
    </lineage>
</organism>
<proteinExistence type="predicted"/>
<accession>A0A0H3MTX5</accession>
<sequence length="46" mass="5118">MEKTSTGAESPQIMIEGYKVIVKVTDKPLSLTDILDDLLGRQLEKI</sequence>
<dbReference type="KEGG" id="ssb:SSUBM407_0521"/>
<gene>
    <name evidence="1" type="ordered locus">SSUBM407_0521</name>
</gene>
<evidence type="ECO:0000313" key="1">
    <source>
        <dbReference type="EMBL" id="CAZ55355.1"/>
    </source>
</evidence>
<dbReference type="PATRIC" id="fig|568814.3.peg.549"/>
<protein>
    <submittedName>
        <fullName evidence="1">Uncharacterized protein</fullName>
    </submittedName>
</protein>